<dbReference type="PANTHER" id="PTHR18879:SF20">
    <property type="entry name" value="CENTROSOMAL PROTEIN OF 290 KDA"/>
    <property type="match status" value="1"/>
</dbReference>
<dbReference type="Proteomes" id="UP001356427">
    <property type="component" value="Unassembled WGS sequence"/>
</dbReference>
<evidence type="ECO:0000256" key="1">
    <source>
        <dbReference type="ARBA" id="ARBA00004120"/>
    </source>
</evidence>
<evidence type="ECO:0000256" key="8">
    <source>
        <dbReference type="SAM" id="Coils"/>
    </source>
</evidence>
<comment type="subcellular location">
    <subcellularLocation>
        <location evidence="1">Cytoplasm</location>
        <location evidence="1">Cytoskeleton</location>
        <location evidence="1">Cilium basal body</location>
    </subcellularLocation>
    <subcellularLocation>
        <location evidence="2">Cytoplasm</location>
        <location evidence="2">Cytoskeleton</location>
        <location evidence="2">Microtubule organizing center</location>
        <location evidence="2">Centrosome</location>
    </subcellularLocation>
</comment>
<evidence type="ECO:0000256" key="4">
    <source>
        <dbReference type="ARBA" id="ARBA00022794"/>
    </source>
</evidence>
<accession>A0AAN8RAM1</accession>
<evidence type="ECO:0000256" key="7">
    <source>
        <dbReference type="ARBA" id="ARBA00023273"/>
    </source>
</evidence>
<keyword evidence="3" id="KW-0963">Cytoplasm</keyword>
<dbReference type="GO" id="GO:0035869">
    <property type="term" value="C:ciliary transition zone"/>
    <property type="evidence" value="ECO:0007669"/>
    <property type="project" value="TreeGrafter"/>
</dbReference>
<dbReference type="GO" id="GO:0043010">
    <property type="term" value="P:camera-type eye development"/>
    <property type="evidence" value="ECO:0007669"/>
    <property type="project" value="TreeGrafter"/>
</dbReference>
<dbReference type="InterPro" id="IPR026201">
    <property type="entry name" value="Cep290"/>
</dbReference>
<evidence type="ECO:0000313" key="9">
    <source>
        <dbReference type="EMBL" id="KAK6319867.1"/>
    </source>
</evidence>
<evidence type="ECO:0000256" key="6">
    <source>
        <dbReference type="ARBA" id="ARBA00023212"/>
    </source>
</evidence>
<evidence type="ECO:0000313" key="10">
    <source>
        <dbReference type="Proteomes" id="UP001356427"/>
    </source>
</evidence>
<keyword evidence="7" id="KW-0966">Cell projection</keyword>
<protein>
    <submittedName>
        <fullName evidence="9">Uncharacterized protein</fullName>
    </submittedName>
</protein>
<dbReference type="GO" id="GO:0001822">
    <property type="term" value="P:kidney development"/>
    <property type="evidence" value="ECO:0007669"/>
    <property type="project" value="TreeGrafter"/>
</dbReference>
<evidence type="ECO:0000256" key="2">
    <source>
        <dbReference type="ARBA" id="ARBA00004300"/>
    </source>
</evidence>
<evidence type="ECO:0000256" key="3">
    <source>
        <dbReference type="ARBA" id="ARBA00022490"/>
    </source>
</evidence>
<organism evidence="9 10">
    <name type="scientific">Coregonus suidteri</name>
    <dbReference type="NCBI Taxonomy" id="861788"/>
    <lineage>
        <taxon>Eukaryota</taxon>
        <taxon>Metazoa</taxon>
        <taxon>Chordata</taxon>
        <taxon>Craniata</taxon>
        <taxon>Vertebrata</taxon>
        <taxon>Euteleostomi</taxon>
        <taxon>Actinopterygii</taxon>
        <taxon>Neopterygii</taxon>
        <taxon>Teleostei</taxon>
        <taxon>Protacanthopterygii</taxon>
        <taxon>Salmoniformes</taxon>
        <taxon>Salmonidae</taxon>
        <taxon>Coregoninae</taxon>
        <taxon>Coregonus</taxon>
    </lineage>
</organism>
<dbReference type="GO" id="GO:0034451">
    <property type="term" value="C:centriolar satellite"/>
    <property type="evidence" value="ECO:0007669"/>
    <property type="project" value="TreeGrafter"/>
</dbReference>
<dbReference type="GO" id="GO:1905515">
    <property type="term" value="P:non-motile cilium assembly"/>
    <property type="evidence" value="ECO:0007669"/>
    <property type="project" value="TreeGrafter"/>
</dbReference>
<comment type="caution">
    <text evidence="9">The sequence shown here is derived from an EMBL/GenBank/DDBJ whole genome shotgun (WGS) entry which is preliminary data.</text>
</comment>
<dbReference type="GO" id="GO:1905349">
    <property type="term" value="P:ciliary transition zone assembly"/>
    <property type="evidence" value="ECO:0007669"/>
    <property type="project" value="TreeGrafter"/>
</dbReference>
<keyword evidence="5 8" id="KW-0175">Coiled coil</keyword>
<keyword evidence="6" id="KW-0206">Cytoskeleton</keyword>
<feature type="coiled-coil region" evidence="8">
    <location>
        <begin position="15"/>
        <end position="49"/>
    </location>
</feature>
<dbReference type="AlphaFoldDB" id="A0AAN8RAM1"/>
<reference evidence="9 10" key="1">
    <citation type="submission" date="2021-04" db="EMBL/GenBank/DDBJ databases">
        <authorList>
            <person name="De Guttry C."/>
            <person name="Zahm M."/>
            <person name="Klopp C."/>
            <person name="Cabau C."/>
            <person name="Louis A."/>
            <person name="Berthelot C."/>
            <person name="Parey E."/>
            <person name="Roest Crollius H."/>
            <person name="Montfort J."/>
            <person name="Robinson-Rechavi M."/>
            <person name="Bucao C."/>
            <person name="Bouchez O."/>
            <person name="Gislard M."/>
            <person name="Lluch J."/>
            <person name="Milhes M."/>
            <person name="Lampietro C."/>
            <person name="Lopez Roques C."/>
            <person name="Donnadieu C."/>
            <person name="Braasch I."/>
            <person name="Desvignes T."/>
            <person name="Postlethwait J."/>
            <person name="Bobe J."/>
            <person name="Wedekind C."/>
            <person name="Guiguen Y."/>
        </authorList>
    </citation>
    <scope>NUCLEOTIDE SEQUENCE [LARGE SCALE GENOMIC DNA]</scope>
    <source>
        <strain evidence="9">Cs_M1</strain>
        <tissue evidence="9">Blood</tissue>
    </source>
</reference>
<name>A0AAN8RAM1_9TELE</name>
<sequence length="66" mass="7460">MLQIDNHLVKRTTNLQHLEGENVSLGEHISALNKELEITKEELHTLEQAWEHTNTLKHGDGVPIVG</sequence>
<gene>
    <name evidence="9" type="ORF">J4Q44_G00089740</name>
</gene>
<dbReference type="EMBL" id="JAGTTL010000007">
    <property type="protein sequence ID" value="KAK6319867.1"/>
    <property type="molecule type" value="Genomic_DNA"/>
</dbReference>
<dbReference type="GO" id="GO:0097711">
    <property type="term" value="P:ciliary basal body-plasma membrane docking"/>
    <property type="evidence" value="ECO:0007669"/>
    <property type="project" value="TreeGrafter"/>
</dbReference>
<evidence type="ECO:0000256" key="5">
    <source>
        <dbReference type="ARBA" id="ARBA00023054"/>
    </source>
</evidence>
<keyword evidence="10" id="KW-1185">Reference proteome</keyword>
<keyword evidence="4" id="KW-0970">Cilium biogenesis/degradation</keyword>
<dbReference type="PANTHER" id="PTHR18879">
    <property type="entry name" value="CENTROSOMAL PROTEIN OF 290 KDA"/>
    <property type="match status" value="1"/>
</dbReference>
<proteinExistence type="predicted"/>